<dbReference type="AlphaFoldDB" id="A0A0A9A3B5"/>
<proteinExistence type="predicted"/>
<reference evidence="1" key="1">
    <citation type="submission" date="2014-09" db="EMBL/GenBank/DDBJ databases">
        <authorList>
            <person name="Magalhaes I.L.F."/>
            <person name="Oliveira U."/>
            <person name="Santos F.R."/>
            <person name="Vidigal T.H.D.A."/>
            <person name="Brescovit A.D."/>
            <person name="Santos A.J."/>
        </authorList>
    </citation>
    <scope>NUCLEOTIDE SEQUENCE</scope>
    <source>
        <tissue evidence="1">Shoot tissue taken approximately 20 cm above the soil surface</tissue>
    </source>
</reference>
<reference evidence="1" key="2">
    <citation type="journal article" date="2015" name="Data Brief">
        <title>Shoot transcriptome of the giant reed, Arundo donax.</title>
        <authorList>
            <person name="Barrero R.A."/>
            <person name="Guerrero F.D."/>
            <person name="Moolhuijzen P."/>
            <person name="Goolsby J.A."/>
            <person name="Tidwell J."/>
            <person name="Bellgard S.E."/>
            <person name="Bellgard M.I."/>
        </authorList>
    </citation>
    <scope>NUCLEOTIDE SEQUENCE</scope>
    <source>
        <tissue evidence="1">Shoot tissue taken approximately 20 cm above the soil surface</tissue>
    </source>
</reference>
<accession>A0A0A9A3B5</accession>
<dbReference type="EMBL" id="GBRH01252319">
    <property type="protein sequence ID" value="JAD45576.1"/>
    <property type="molecule type" value="Transcribed_RNA"/>
</dbReference>
<sequence>MVVLKKNKDTEKWYKYVINK</sequence>
<evidence type="ECO:0000313" key="1">
    <source>
        <dbReference type="EMBL" id="JAD45576.1"/>
    </source>
</evidence>
<organism evidence="1">
    <name type="scientific">Arundo donax</name>
    <name type="common">Giant reed</name>
    <name type="synonym">Donax arundinaceus</name>
    <dbReference type="NCBI Taxonomy" id="35708"/>
    <lineage>
        <taxon>Eukaryota</taxon>
        <taxon>Viridiplantae</taxon>
        <taxon>Streptophyta</taxon>
        <taxon>Embryophyta</taxon>
        <taxon>Tracheophyta</taxon>
        <taxon>Spermatophyta</taxon>
        <taxon>Magnoliopsida</taxon>
        <taxon>Liliopsida</taxon>
        <taxon>Poales</taxon>
        <taxon>Poaceae</taxon>
        <taxon>PACMAD clade</taxon>
        <taxon>Arundinoideae</taxon>
        <taxon>Arundineae</taxon>
        <taxon>Arundo</taxon>
    </lineage>
</organism>
<name>A0A0A9A3B5_ARUDO</name>
<protein>
    <submittedName>
        <fullName evidence="1">Uncharacterized protein</fullName>
    </submittedName>
</protein>